<feature type="domain" description="Nucleotidyl transferase" evidence="1">
    <location>
        <begin position="2"/>
        <end position="199"/>
    </location>
</feature>
<dbReference type="AlphaFoldDB" id="A0A366H4W7"/>
<evidence type="ECO:0000259" key="1">
    <source>
        <dbReference type="Pfam" id="PF00483"/>
    </source>
</evidence>
<dbReference type="InterPro" id="IPR005835">
    <property type="entry name" value="NTP_transferase_dom"/>
</dbReference>
<dbReference type="NCBIfam" id="TIGR02623">
    <property type="entry name" value="G1P_cyt_trans"/>
    <property type="match status" value="1"/>
</dbReference>
<dbReference type="GO" id="GO:0009243">
    <property type="term" value="P:O antigen biosynthetic process"/>
    <property type="evidence" value="ECO:0007669"/>
    <property type="project" value="InterPro"/>
</dbReference>
<evidence type="ECO:0000313" key="3">
    <source>
        <dbReference type="Proteomes" id="UP000253426"/>
    </source>
</evidence>
<dbReference type="PANTHER" id="PTHR47183">
    <property type="entry name" value="GLUCOSE-1-PHOSPHATE CYTIDYLYLTRANSFERASE-RELATED"/>
    <property type="match status" value="1"/>
</dbReference>
<dbReference type="GO" id="GO:0047343">
    <property type="term" value="F:glucose-1-phosphate cytidylyltransferase activity"/>
    <property type="evidence" value="ECO:0007669"/>
    <property type="project" value="InterPro"/>
</dbReference>
<dbReference type="Gene3D" id="3.90.550.10">
    <property type="entry name" value="Spore Coat Polysaccharide Biosynthesis Protein SpsA, Chain A"/>
    <property type="match status" value="1"/>
</dbReference>
<dbReference type="OrthoDB" id="9801899at2"/>
<dbReference type="CDD" id="cd02524">
    <property type="entry name" value="G1P_cytidylyltransferase"/>
    <property type="match status" value="1"/>
</dbReference>
<dbReference type="Pfam" id="PF00483">
    <property type="entry name" value="NTP_transferase"/>
    <property type="match status" value="1"/>
</dbReference>
<evidence type="ECO:0000313" key="2">
    <source>
        <dbReference type="EMBL" id="RBP36659.1"/>
    </source>
</evidence>
<proteinExistence type="predicted"/>
<protein>
    <submittedName>
        <fullName evidence="2">Glucose-1-phosphate cytidylyltransferase</fullName>
    </submittedName>
</protein>
<comment type="caution">
    <text evidence="2">The sequence shown here is derived from an EMBL/GenBank/DDBJ whole genome shotgun (WGS) entry which is preliminary data.</text>
</comment>
<accession>A0A366H4W7</accession>
<sequence>MKVVILCGGLGTRLREETEYRPKPMVPVGGRPILWHIMKHYASFGHKEFILCLGYKGEVIKDFFRNYHWNTSDVTIKLGANAEPVYHNAHDEEDWTVTMVDTGEKTMTGGRLGRVLPFIEEEEFLLTYGDGVTDVSIAKVVDYHRAKGADVTLTAVRPGGRFGELGLDEGMVTSFMEKPEDSPAYINGGFFVMKKAAIKGLIPGDDCILERGPLETLSKTGRLAAYTHDGFWQCMDNVNEMAMLNTLWNSGKAPWKSW</sequence>
<dbReference type="EMBL" id="QNRR01000016">
    <property type="protein sequence ID" value="RBP36659.1"/>
    <property type="molecule type" value="Genomic_DNA"/>
</dbReference>
<gene>
    <name evidence="2" type="ORF">DES53_11698</name>
</gene>
<dbReference type="InterPro" id="IPR046981">
    <property type="entry name" value="G1P_cyt_trans"/>
</dbReference>
<reference evidence="2 3" key="1">
    <citation type="submission" date="2018-06" db="EMBL/GenBank/DDBJ databases">
        <title>Genomic Encyclopedia of Type Strains, Phase IV (KMG-IV): sequencing the most valuable type-strain genomes for metagenomic binning, comparative biology and taxonomic classification.</title>
        <authorList>
            <person name="Goeker M."/>
        </authorList>
    </citation>
    <scope>NUCLEOTIDE SEQUENCE [LARGE SCALE GENOMIC DNA]</scope>
    <source>
        <strain evidence="2 3">DSM 25532</strain>
    </source>
</reference>
<keyword evidence="2" id="KW-0548">Nucleotidyltransferase</keyword>
<dbReference type="RefSeq" id="WP_113961887.1">
    <property type="nucleotide sequence ID" value="NZ_QNRR01000016.1"/>
</dbReference>
<organism evidence="2 3">
    <name type="scientific">Roseimicrobium gellanilyticum</name>
    <dbReference type="NCBI Taxonomy" id="748857"/>
    <lineage>
        <taxon>Bacteria</taxon>
        <taxon>Pseudomonadati</taxon>
        <taxon>Verrucomicrobiota</taxon>
        <taxon>Verrucomicrobiia</taxon>
        <taxon>Verrucomicrobiales</taxon>
        <taxon>Verrucomicrobiaceae</taxon>
        <taxon>Roseimicrobium</taxon>
    </lineage>
</organism>
<name>A0A366H4W7_9BACT</name>
<keyword evidence="2" id="KW-0808">Transferase</keyword>
<dbReference type="InterPro" id="IPR013446">
    <property type="entry name" value="G1P_cyt_trans-like"/>
</dbReference>
<dbReference type="InterPro" id="IPR029044">
    <property type="entry name" value="Nucleotide-diphossugar_trans"/>
</dbReference>
<keyword evidence="3" id="KW-1185">Reference proteome</keyword>
<dbReference type="Proteomes" id="UP000253426">
    <property type="component" value="Unassembled WGS sequence"/>
</dbReference>
<dbReference type="PANTHER" id="PTHR47183:SF1">
    <property type="entry name" value="GLUCOSE-1-PHOSPHATE CYTIDYLYLTRANSFERASE"/>
    <property type="match status" value="1"/>
</dbReference>
<dbReference type="SUPFAM" id="SSF53448">
    <property type="entry name" value="Nucleotide-diphospho-sugar transferases"/>
    <property type="match status" value="1"/>
</dbReference>